<evidence type="ECO:0000259" key="3">
    <source>
        <dbReference type="Pfam" id="PF00685"/>
    </source>
</evidence>
<dbReference type="PANTHER" id="PTHR11783">
    <property type="entry name" value="SULFOTRANSFERASE SULT"/>
    <property type="match status" value="1"/>
</dbReference>
<dbReference type="GeneID" id="115918795"/>
<organism evidence="4 5">
    <name type="scientific">Strongylocentrotus purpuratus</name>
    <name type="common">Purple sea urchin</name>
    <dbReference type="NCBI Taxonomy" id="7668"/>
    <lineage>
        <taxon>Eukaryota</taxon>
        <taxon>Metazoa</taxon>
        <taxon>Echinodermata</taxon>
        <taxon>Eleutherozoa</taxon>
        <taxon>Echinozoa</taxon>
        <taxon>Echinoidea</taxon>
        <taxon>Euechinoidea</taxon>
        <taxon>Echinacea</taxon>
        <taxon>Camarodonta</taxon>
        <taxon>Echinidea</taxon>
        <taxon>Strongylocentrotidae</taxon>
        <taxon>Strongylocentrotus</taxon>
    </lineage>
</organism>
<evidence type="ECO:0000256" key="2">
    <source>
        <dbReference type="ARBA" id="ARBA00022679"/>
    </source>
</evidence>
<evidence type="ECO:0000313" key="4">
    <source>
        <dbReference type="EnsemblMetazoa" id="XP_030846701"/>
    </source>
</evidence>
<dbReference type="RefSeq" id="XP_030846701.1">
    <property type="nucleotide sequence ID" value="XM_030990841.1"/>
</dbReference>
<dbReference type="GO" id="GO:0008146">
    <property type="term" value="F:sulfotransferase activity"/>
    <property type="evidence" value="ECO:0000318"/>
    <property type="project" value="GO_Central"/>
</dbReference>
<dbReference type="GO" id="GO:0051923">
    <property type="term" value="P:sulfation"/>
    <property type="evidence" value="ECO:0000318"/>
    <property type="project" value="GO_Central"/>
</dbReference>
<dbReference type="OrthoDB" id="205623at2759"/>
<dbReference type="SUPFAM" id="SSF52540">
    <property type="entry name" value="P-loop containing nucleoside triphosphate hydrolases"/>
    <property type="match status" value="1"/>
</dbReference>
<reference evidence="5" key="1">
    <citation type="submission" date="2015-02" db="EMBL/GenBank/DDBJ databases">
        <title>Genome sequencing for Strongylocentrotus purpuratus.</title>
        <authorList>
            <person name="Murali S."/>
            <person name="Liu Y."/>
            <person name="Vee V."/>
            <person name="English A."/>
            <person name="Wang M."/>
            <person name="Skinner E."/>
            <person name="Han Y."/>
            <person name="Muzny D.M."/>
            <person name="Worley K.C."/>
            <person name="Gibbs R.A."/>
        </authorList>
    </citation>
    <scope>NUCLEOTIDE SEQUENCE</scope>
</reference>
<dbReference type="EnsemblMetazoa" id="XM_030990841">
    <property type="protein sequence ID" value="XP_030846701"/>
    <property type="gene ID" value="LOC115918795"/>
</dbReference>
<name>A0A7M7PBJ4_STRPU</name>
<dbReference type="KEGG" id="spu:115918795"/>
<dbReference type="Proteomes" id="UP000007110">
    <property type="component" value="Unassembled WGS sequence"/>
</dbReference>
<keyword evidence="2" id="KW-0808">Transferase</keyword>
<evidence type="ECO:0000256" key="1">
    <source>
        <dbReference type="ARBA" id="ARBA00005771"/>
    </source>
</evidence>
<dbReference type="InterPro" id="IPR000863">
    <property type="entry name" value="Sulfotransferase_dom"/>
</dbReference>
<dbReference type="AlphaFoldDB" id="A0A7M7PBJ4"/>
<reference evidence="4" key="2">
    <citation type="submission" date="2021-01" db="UniProtKB">
        <authorList>
            <consortium name="EnsemblMetazoa"/>
        </authorList>
    </citation>
    <scope>IDENTIFICATION</scope>
</reference>
<dbReference type="OMA" id="HEENILF"/>
<feature type="domain" description="Sulfotransferase" evidence="3">
    <location>
        <begin position="25"/>
        <end position="197"/>
    </location>
</feature>
<accession>A0A7M7PBJ4</accession>
<dbReference type="InterPro" id="IPR027417">
    <property type="entry name" value="P-loop_NTPase"/>
</dbReference>
<dbReference type="GO" id="GO:0005737">
    <property type="term" value="C:cytoplasm"/>
    <property type="evidence" value="ECO:0000318"/>
    <property type="project" value="GO_Central"/>
</dbReference>
<dbReference type="Pfam" id="PF00685">
    <property type="entry name" value="Sulfotransfer_1"/>
    <property type="match status" value="1"/>
</dbReference>
<proteinExistence type="inferred from homology"/>
<protein>
    <recommendedName>
        <fullName evidence="3">Sulfotransferase domain-containing protein</fullName>
    </recommendedName>
</protein>
<dbReference type="InParanoid" id="A0A7M7PBJ4"/>
<dbReference type="FunCoup" id="A0A7M7PBJ4">
    <property type="interactions" value="323"/>
</dbReference>
<comment type="similarity">
    <text evidence="1">Belongs to the sulfotransferase 1 family.</text>
</comment>
<keyword evidence="5" id="KW-1185">Reference proteome</keyword>
<evidence type="ECO:0000313" key="5">
    <source>
        <dbReference type="Proteomes" id="UP000007110"/>
    </source>
</evidence>
<sequence>MSALMTLKQRYAYPEGFLIISLSNFSFCPPNVKVLYVARNPKDAAVSYYHFCHFIDALPSYESWDVFFEEFLAGRVPQGSWFENVLPWWKRRNHPNVLFLKYEDMKKDLPAAVKQIVEFMGKSFTADVIKKISDASTFKAMKKSPSANPDFLIKGEVAEGSRSFMRKGIVGDWKNYFTDDQNKRFDEFYNKEIAGSGLEMDFGPA</sequence>
<dbReference type="Gene3D" id="3.40.50.300">
    <property type="entry name" value="P-loop containing nucleotide triphosphate hydrolases"/>
    <property type="match status" value="1"/>
</dbReference>